<dbReference type="EMBL" id="CYYC01000040">
    <property type="protein sequence ID" value="CUN15956.1"/>
    <property type="molecule type" value="Genomic_DNA"/>
</dbReference>
<feature type="domain" description="NADPH-dependent FMN reductase-like" evidence="3">
    <location>
        <begin position="4"/>
        <end position="127"/>
    </location>
</feature>
<dbReference type="Proteomes" id="UP000095390">
    <property type="component" value="Unassembled WGS sequence"/>
</dbReference>
<dbReference type="Proteomes" id="UP000262524">
    <property type="component" value="Unassembled WGS sequence"/>
</dbReference>
<evidence type="ECO:0000313" key="6">
    <source>
        <dbReference type="EMBL" id="RHC59744.1"/>
    </source>
</evidence>
<evidence type="ECO:0000259" key="3">
    <source>
        <dbReference type="Pfam" id="PF03358"/>
    </source>
</evidence>
<dbReference type="SUPFAM" id="SSF52218">
    <property type="entry name" value="Flavoproteins"/>
    <property type="match status" value="1"/>
</dbReference>
<keyword evidence="2" id="KW-0288">FMN</keyword>
<keyword evidence="4" id="KW-0560">Oxidoreductase</keyword>
<reference evidence="4 8" key="1">
    <citation type="submission" date="2015-09" db="EMBL/GenBank/DDBJ databases">
        <authorList>
            <consortium name="Pathogen Informatics"/>
        </authorList>
    </citation>
    <scope>NUCLEOTIDE SEQUENCE [LARGE SCALE GENOMIC DNA]</scope>
    <source>
        <strain evidence="4 8">2789STDY5834966</strain>
    </source>
</reference>
<sequence length="183" mass="19791">MGKKVLIITGSPRLKGNTNALVTAFASGAVAAGNEVEVFDAATANLNGCHADKSCEQRGCCGQKDDGVRMNELMREADVLVLASPVYWSGFTSQIKTAIDRFYQFSFPKGRETLHIKDLYLIAASANPDSAMFNDVVHAYEQLCELLHFDKGGTLLCPGLAGADDLENHQEFLEKAVKMGMAI</sequence>
<dbReference type="RefSeq" id="WP_005349965.1">
    <property type="nucleotide sequence ID" value="NZ_CABJFJ010000027.1"/>
</dbReference>
<dbReference type="InterPro" id="IPR005025">
    <property type="entry name" value="FMN_Rdtase-like_dom"/>
</dbReference>
<dbReference type="OrthoDB" id="9805976at2"/>
<evidence type="ECO:0000313" key="10">
    <source>
        <dbReference type="Proteomes" id="UP000283700"/>
    </source>
</evidence>
<dbReference type="PANTHER" id="PTHR43278:SF2">
    <property type="entry name" value="IRON-SULFUR FLAVOPROTEIN"/>
    <property type="match status" value="1"/>
</dbReference>
<dbReference type="EC" id="1.-.-.-" evidence="4"/>
<evidence type="ECO:0000313" key="4">
    <source>
        <dbReference type="EMBL" id="CUN15956.1"/>
    </source>
</evidence>
<accession>A0A173UNN8</accession>
<evidence type="ECO:0000313" key="5">
    <source>
        <dbReference type="EMBL" id="RGI78118.1"/>
    </source>
</evidence>
<proteinExistence type="predicted"/>
<reference evidence="9 10" key="2">
    <citation type="submission" date="2018-08" db="EMBL/GenBank/DDBJ databases">
        <title>A genome reference for cultivated species of the human gut microbiota.</title>
        <authorList>
            <person name="Zou Y."/>
            <person name="Xue W."/>
            <person name="Luo G."/>
        </authorList>
    </citation>
    <scope>NUCLEOTIDE SEQUENCE [LARGE SCALE GENOMIC DNA]</scope>
    <source>
        <strain evidence="7 10">AF31-17AC</strain>
        <strain evidence="6 11">AM34-3LB</strain>
        <strain evidence="5 9">TM10-1AC</strain>
    </source>
</reference>
<keyword evidence="1" id="KW-0285">Flavoprotein</keyword>
<evidence type="ECO:0000256" key="2">
    <source>
        <dbReference type="ARBA" id="ARBA00022643"/>
    </source>
</evidence>
<dbReference type="Proteomes" id="UP000284621">
    <property type="component" value="Unassembled WGS sequence"/>
</dbReference>
<dbReference type="InterPro" id="IPR051796">
    <property type="entry name" value="ISF_SsuE-like"/>
</dbReference>
<evidence type="ECO:0000256" key="1">
    <source>
        <dbReference type="ARBA" id="ARBA00022630"/>
    </source>
</evidence>
<evidence type="ECO:0000313" key="9">
    <source>
        <dbReference type="Proteomes" id="UP000262524"/>
    </source>
</evidence>
<dbReference type="GO" id="GO:0016491">
    <property type="term" value="F:oxidoreductase activity"/>
    <property type="evidence" value="ECO:0007669"/>
    <property type="project" value="UniProtKB-KW"/>
</dbReference>
<dbReference type="EMBL" id="QRQO01000021">
    <property type="protein sequence ID" value="RHN12968.1"/>
    <property type="molecule type" value="Genomic_DNA"/>
</dbReference>
<keyword evidence="11" id="KW-1185">Reference proteome</keyword>
<dbReference type="Proteomes" id="UP000283700">
    <property type="component" value="Unassembled WGS sequence"/>
</dbReference>
<evidence type="ECO:0000313" key="7">
    <source>
        <dbReference type="EMBL" id="RHN12968.1"/>
    </source>
</evidence>
<dbReference type="GeneID" id="75047990"/>
<gene>
    <name evidence="4" type="primary">ywqN_3</name>
    <name evidence="6" type="ORF">DW833_15480</name>
    <name evidence="7" type="ORF">DWZ29_08780</name>
    <name evidence="5" type="ORF">DXD91_14530</name>
    <name evidence="4" type="ORF">ERS852578_02553</name>
</gene>
<dbReference type="PANTHER" id="PTHR43278">
    <property type="entry name" value="NAD(P)H-DEPENDENT FMN-CONTAINING OXIDOREDUCTASE YWQN-RELATED"/>
    <property type="match status" value="1"/>
</dbReference>
<evidence type="ECO:0000313" key="8">
    <source>
        <dbReference type="Proteomes" id="UP000095390"/>
    </source>
</evidence>
<dbReference type="EMBL" id="QSID01000027">
    <property type="protein sequence ID" value="RHC59744.1"/>
    <property type="molecule type" value="Genomic_DNA"/>
</dbReference>
<dbReference type="Gene3D" id="3.40.50.360">
    <property type="match status" value="1"/>
</dbReference>
<dbReference type="InterPro" id="IPR029039">
    <property type="entry name" value="Flavoprotein-like_sf"/>
</dbReference>
<name>A0A173UNN8_9FIRM</name>
<evidence type="ECO:0000313" key="11">
    <source>
        <dbReference type="Proteomes" id="UP000284621"/>
    </source>
</evidence>
<dbReference type="Pfam" id="PF03358">
    <property type="entry name" value="FMN_red"/>
    <property type="match status" value="1"/>
</dbReference>
<protein>
    <submittedName>
        <fullName evidence="5">Flavodoxin family protein</fullName>
    </submittedName>
    <submittedName>
        <fullName evidence="4">Putative NAD(P)H-dependent FMN-containing oxidoreductase ywqN</fullName>
        <ecNumber evidence="4">1.-.-.-</ecNumber>
    </submittedName>
</protein>
<dbReference type="AlphaFoldDB" id="A0A173UNN8"/>
<organism evidence="4 8">
    <name type="scientific">Anaerobutyricum hallii</name>
    <dbReference type="NCBI Taxonomy" id="39488"/>
    <lineage>
        <taxon>Bacteria</taxon>
        <taxon>Bacillati</taxon>
        <taxon>Bacillota</taxon>
        <taxon>Clostridia</taxon>
        <taxon>Lachnospirales</taxon>
        <taxon>Lachnospiraceae</taxon>
        <taxon>Anaerobutyricum</taxon>
    </lineage>
</organism>
<dbReference type="EMBL" id="QSOE01000160">
    <property type="protein sequence ID" value="RGI78118.1"/>
    <property type="molecule type" value="Genomic_DNA"/>
</dbReference>